<dbReference type="AlphaFoldDB" id="A0A1M7P698"/>
<gene>
    <name evidence="1" type="ORF">SAMN05216179_2012</name>
</gene>
<dbReference type="RefSeq" id="WP_073201699.1">
    <property type="nucleotide sequence ID" value="NZ_FRCZ01000003.1"/>
</dbReference>
<dbReference type="Proteomes" id="UP000184184">
    <property type="component" value="Unassembled WGS sequence"/>
</dbReference>
<dbReference type="EMBL" id="FRCZ01000003">
    <property type="protein sequence ID" value="SHN11876.1"/>
    <property type="molecule type" value="Genomic_DNA"/>
</dbReference>
<accession>A0A1M7P698</accession>
<protein>
    <submittedName>
        <fullName evidence="1">Uncharacterized protein</fullName>
    </submittedName>
</protein>
<evidence type="ECO:0000313" key="1">
    <source>
        <dbReference type="EMBL" id="SHN11876.1"/>
    </source>
</evidence>
<sequence>MIKRRKLHILTCLLMMMVLLLLLLSQQRSEETIKYFPLDSSIAFTSAETKLNLLQETGNDQYQVKWESNSTLDDPIYLRQDISILFMDGRLKGIKGLWKEQEKNINLEVIFEESDSSHFQAITFHHGEAHYPNDEIKSVQQMTTDHLYVIDSPYTALESFRLPSSHLQKEWKETIDRTTNQQLQFVWKEWLKVSNINSNDYQLYSLIDLIQLEKQPIEGLTLHQTKRIIGQLWEGLYKNYILPVANKPETKNQMMPIILIDKNLDHLIVLFTNERNEVETLYQKLSLDN</sequence>
<dbReference type="OrthoDB" id="2959394at2"/>
<keyword evidence="2" id="KW-1185">Reference proteome</keyword>
<organism evidence="1 2">
    <name type="scientific">Gracilibacillus kekensis</name>
    <dbReference type="NCBI Taxonomy" id="1027249"/>
    <lineage>
        <taxon>Bacteria</taxon>
        <taxon>Bacillati</taxon>
        <taxon>Bacillota</taxon>
        <taxon>Bacilli</taxon>
        <taxon>Bacillales</taxon>
        <taxon>Bacillaceae</taxon>
        <taxon>Gracilibacillus</taxon>
    </lineage>
</organism>
<name>A0A1M7P698_9BACI</name>
<dbReference type="STRING" id="1027249.SAMN05216179_2012"/>
<proteinExistence type="predicted"/>
<evidence type="ECO:0000313" key="2">
    <source>
        <dbReference type="Proteomes" id="UP000184184"/>
    </source>
</evidence>
<reference evidence="1 2" key="1">
    <citation type="submission" date="2016-11" db="EMBL/GenBank/DDBJ databases">
        <authorList>
            <person name="Jaros S."/>
            <person name="Januszkiewicz K."/>
            <person name="Wedrychowicz H."/>
        </authorList>
    </citation>
    <scope>NUCLEOTIDE SEQUENCE [LARGE SCALE GENOMIC DNA]</scope>
    <source>
        <strain evidence="1 2">CGMCC 1.10681</strain>
    </source>
</reference>